<evidence type="ECO:0000313" key="6">
    <source>
        <dbReference type="EMBL" id="WOG88314.1"/>
    </source>
</evidence>
<comment type="similarity">
    <text evidence="1">Belongs to the PPR family. PCMP-H subfamily.</text>
</comment>
<dbReference type="GO" id="GO:0009451">
    <property type="term" value="P:RNA modification"/>
    <property type="evidence" value="ECO:0007669"/>
    <property type="project" value="InterPro"/>
</dbReference>
<dbReference type="FunFam" id="1.25.40.10:FF:000348">
    <property type="entry name" value="Pentatricopeptide repeat-containing protein chloroplastic"/>
    <property type="match status" value="1"/>
</dbReference>
<dbReference type="FunFam" id="1.25.40.10:FF:000090">
    <property type="entry name" value="Pentatricopeptide repeat-containing protein, chloroplastic"/>
    <property type="match status" value="1"/>
</dbReference>
<feature type="repeat" description="PPR" evidence="3">
    <location>
        <begin position="182"/>
        <end position="212"/>
    </location>
</feature>
<organism evidence="5">
    <name type="scientific">Daucus carota subsp. sativus</name>
    <name type="common">Carrot</name>
    <dbReference type="NCBI Taxonomy" id="79200"/>
    <lineage>
        <taxon>Eukaryota</taxon>
        <taxon>Viridiplantae</taxon>
        <taxon>Streptophyta</taxon>
        <taxon>Embryophyta</taxon>
        <taxon>Tracheophyta</taxon>
        <taxon>Spermatophyta</taxon>
        <taxon>Magnoliopsida</taxon>
        <taxon>eudicotyledons</taxon>
        <taxon>Gunneridae</taxon>
        <taxon>Pentapetalae</taxon>
        <taxon>asterids</taxon>
        <taxon>campanulids</taxon>
        <taxon>Apiales</taxon>
        <taxon>Apiaceae</taxon>
        <taxon>Apioideae</taxon>
        <taxon>Scandiceae</taxon>
        <taxon>Daucinae</taxon>
        <taxon>Daucus</taxon>
        <taxon>Daucus sect. Daucus</taxon>
    </lineage>
</organism>
<evidence type="ECO:0000313" key="5">
    <source>
        <dbReference type="EMBL" id="KZN05868.1"/>
    </source>
</evidence>
<evidence type="ECO:0000256" key="1">
    <source>
        <dbReference type="ARBA" id="ARBA00006643"/>
    </source>
</evidence>
<dbReference type="NCBIfam" id="TIGR00756">
    <property type="entry name" value="PPR"/>
    <property type="match status" value="5"/>
</dbReference>
<dbReference type="PANTHER" id="PTHR47926">
    <property type="entry name" value="PENTATRICOPEPTIDE REPEAT-CONTAINING PROTEIN"/>
    <property type="match status" value="1"/>
</dbReference>
<dbReference type="Pfam" id="PF13041">
    <property type="entry name" value="PPR_2"/>
    <property type="match status" value="2"/>
</dbReference>
<dbReference type="PROSITE" id="PS51375">
    <property type="entry name" value="PPR"/>
    <property type="match status" value="3"/>
</dbReference>
<dbReference type="KEGG" id="dcr:108209746"/>
<dbReference type="GO" id="GO:0003723">
    <property type="term" value="F:RNA binding"/>
    <property type="evidence" value="ECO:0007669"/>
    <property type="project" value="InterPro"/>
</dbReference>
<feature type="domain" description="DYW" evidence="4">
    <location>
        <begin position="533"/>
        <end position="625"/>
    </location>
</feature>
<evidence type="ECO:0000259" key="4">
    <source>
        <dbReference type="Pfam" id="PF14432"/>
    </source>
</evidence>
<dbReference type="InterPro" id="IPR011990">
    <property type="entry name" value="TPR-like_helical_dom_sf"/>
</dbReference>
<accession>A0A166DZA5</accession>
<dbReference type="OMA" id="AGYMKEG"/>
<name>A0A166DZA5_DAUCS</name>
<dbReference type="GO" id="GO:0008270">
    <property type="term" value="F:zinc ion binding"/>
    <property type="evidence" value="ECO:0007669"/>
    <property type="project" value="InterPro"/>
</dbReference>
<keyword evidence="2" id="KW-0677">Repeat</keyword>
<dbReference type="OrthoDB" id="185373at2759"/>
<dbReference type="InterPro" id="IPR002885">
    <property type="entry name" value="PPR_rpt"/>
</dbReference>
<evidence type="ECO:0000313" key="7">
    <source>
        <dbReference type="Proteomes" id="UP000077755"/>
    </source>
</evidence>
<dbReference type="InterPro" id="IPR046960">
    <property type="entry name" value="PPR_At4g14850-like_plant"/>
</dbReference>
<protein>
    <recommendedName>
        <fullName evidence="4">DYW domain-containing protein</fullName>
    </recommendedName>
</protein>
<dbReference type="PANTHER" id="PTHR47926:SF540">
    <property type="entry name" value="PENTATRICOPEPTIDE REPEAT-CONTAINING PROTEIN"/>
    <property type="match status" value="1"/>
</dbReference>
<reference evidence="6" key="2">
    <citation type="submission" date="2022-03" db="EMBL/GenBank/DDBJ databases">
        <title>Draft title - Genomic analysis of global carrot germplasm unveils the trajectory of domestication and the origin of high carotenoid orange carrot.</title>
        <authorList>
            <person name="Iorizzo M."/>
            <person name="Ellison S."/>
            <person name="Senalik D."/>
            <person name="Macko-Podgorni A."/>
            <person name="Grzebelus D."/>
            <person name="Bostan H."/>
            <person name="Rolling W."/>
            <person name="Curaba J."/>
            <person name="Simon P."/>
        </authorList>
    </citation>
    <scope>NUCLEOTIDE SEQUENCE</scope>
    <source>
        <tissue evidence="6">Leaf</tissue>
    </source>
</reference>
<evidence type="ECO:0000256" key="3">
    <source>
        <dbReference type="PROSITE-ProRule" id="PRU00708"/>
    </source>
</evidence>
<dbReference type="AlphaFoldDB" id="A0A166DZA5"/>
<reference evidence="5" key="1">
    <citation type="journal article" date="2016" name="Nat. Genet.">
        <title>A high-quality carrot genome assembly provides new insights into carotenoid accumulation and asterid genome evolution.</title>
        <authorList>
            <person name="Iorizzo M."/>
            <person name="Ellison S."/>
            <person name="Senalik D."/>
            <person name="Zeng P."/>
            <person name="Satapoomin P."/>
            <person name="Huang J."/>
            <person name="Bowman M."/>
            <person name="Iovene M."/>
            <person name="Sanseverino W."/>
            <person name="Cavagnaro P."/>
            <person name="Yildiz M."/>
            <person name="Macko-Podgorni A."/>
            <person name="Moranska E."/>
            <person name="Grzebelus E."/>
            <person name="Grzebelus D."/>
            <person name="Ashrafi H."/>
            <person name="Zheng Z."/>
            <person name="Cheng S."/>
            <person name="Spooner D."/>
            <person name="Van Deynze A."/>
            <person name="Simon P."/>
        </authorList>
    </citation>
    <scope>NUCLEOTIDE SEQUENCE [LARGE SCALE GENOMIC DNA]</scope>
    <source>
        <tissue evidence="5">Leaf</tissue>
    </source>
</reference>
<dbReference type="InterPro" id="IPR032867">
    <property type="entry name" value="DYW_dom"/>
</dbReference>
<dbReference type="Proteomes" id="UP000077755">
    <property type="component" value="Chromosome 2"/>
</dbReference>
<dbReference type="Gramene" id="KZN05868">
    <property type="protein sequence ID" value="KZN05868"/>
    <property type="gene ID" value="DCAR_006705"/>
</dbReference>
<dbReference type="EMBL" id="CP093344">
    <property type="protein sequence ID" value="WOG88314.1"/>
    <property type="molecule type" value="Genomic_DNA"/>
</dbReference>
<dbReference type="Pfam" id="PF20431">
    <property type="entry name" value="E_motif"/>
    <property type="match status" value="1"/>
</dbReference>
<feature type="repeat" description="PPR" evidence="3">
    <location>
        <begin position="318"/>
        <end position="352"/>
    </location>
</feature>
<evidence type="ECO:0000256" key="2">
    <source>
        <dbReference type="ARBA" id="ARBA00022737"/>
    </source>
</evidence>
<dbReference type="InterPro" id="IPR046848">
    <property type="entry name" value="E_motif"/>
</dbReference>
<feature type="repeat" description="PPR" evidence="3">
    <location>
        <begin position="213"/>
        <end position="243"/>
    </location>
</feature>
<dbReference type="Pfam" id="PF01535">
    <property type="entry name" value="PPR"/>
    <property type="match status" value="2"/>
</dbReference>
<sequence>MLESFIKPLLETPPYIVSYAQIYQFLTAKKSLFLGKQVHAKMILRGVLPNAFLAAKMIAMYGSYGEVSYVAKLFDRITQPSVFLYNSVVRAFTNSGCCGKTLEVYYRMHFLGFHADHFTLPFVLKSCAELFRVGLGECVHGISLRSGLELDVYVGSSLINMYVKCGKVREGRKVFDGMSMRDYPAWNALIAGYAKAGLFDFAEDLFWRMPNRNIVSWTAMISGYSQNGLADEALRLFDEMTDECSGVKPNWVTIVSVLPACAHSAALERGRKIHSYASAIGLDSNLNVQSALIAMYAKCGSLTDAEYYFARIRPSEKHLDAWNTMITAYASHGKGIEAVSLFEDMIRAGVQPDAITFTGLLSGCSHSGLVDVGLEYFHRMSSVYFVEPCLEHFACVVDILGRAGRLVEAYNLISDMPMQAGGSIWGALLAASRKHRNLEFAEISAKKLFVLEPNNTGNYVLLSNMYAQAGMWDEVNNIRTQLKFHGMKKTPGYSWIENNGKAHFFLGGDKSHVSAKEIYTLLEELPEKIKAAGYIPDTSFALHDISEEEKEDNLLAHSEKLAVAYGLISTSPGTILRVTKNLRICGDCHTAIKYISKIYGREIIVRDVNRFHNFRDGSCSCGDYW</sequence>
<dbReference type="Pfam" id="PF14432">
    <property type="entry name" value="DYW_deaminase"/>
    <property type="match status" value="1"/>
</dbReference>
<keyword evidence="7" id="KW-1185">Reference proteome</keyword>
<proteinExistence type="inferred from homology"/>
<gene>
    <name evidence="5" type="ORF">DCAR_006705</name>
    <name evidence="6" type="ORF">DCAR_0207549</name>
</gene>
<dbReference type="Gene3D" id="1.25.40.10">
    <property type="entry name" value="Tetratricopeptide repeat domain"/>
    <property type="match status" value="4"/>
</dbReference>
<dbReference type="EMBL" id="LNRQ01000002">
    <property type="protein sequence ID" value="KZN05868.1"/>
    <property type="molecule type" value="Genomic_DNA"/>
</dbReference>